<dbReference type="EMBL" id="AUZX01010901">
    <property type="protein sequence ID" value="EQD45369.1"/>
    <property type="molecule type" value="Genomic_DNA"/>
</dbReference>
<reference evidence="2" key="1">
    <citation type="submission" date="2013-08" db="EMBL/GenBank/DDBJ databases">
        <authorList>
            <person name="Mendez C."/>
            <person name="Richter M."/>
            <person name="Ferrer M."/>
            <person name="Sanchez J."/>
        </authorList>
    </citation>
    <scope>NUCLEOTIDE SEQUENCE</scope>
</reference>
<feature type="non-terminal residue" evidence="2">
    <location>
        <position position="1"/>
    </location>
</feature>
<dbReference type="Gene3D" id="3.40.50.10090">
    <property type="match status" value="2"/>
</dbReference>
<name>T1AXF4_9ZZZZ</name>
<evidence type="ECO:0000259" key="1">
    <source>
        <dbReference type="Pfam" id="PF02602"/>
    </source>
</evidence>
<dbReference type="GO" id="GO:0033014">
    <property type="term" value="P:tetrapyrrole biosynthetic process"/>
    <property type="evidence" value="ECO:0007669"/>
    <property type="project" value="InterPro"/>
</dbReference>
<dbReference type="SUPFAM" id="SSF69618">
    <property type="entry name" value="HemD-like"/>
    <property type="match status" value="1"/>
</dbReference>
<feature type="domain" description="Tetrapyrrole biosynthesis uroporphyrinogen III synthase" evidence="1">
    <location>
        <begin position="3"/>
        <end position="131"/>
    </location>
</feature>
<dbReference type="Pfam" id="PF02602">
    <property type="entry name" value="HEM4"/>
    <property type="match status" value="1"/>
</dbReference>
<comment type="caution">
    <text evidence="2">The sequence shown here is derived from an EMBL/GenBank/DDBJ whole genome shotgun (WGS) entry which is preliminary data.</text>
</comment>
<dbReference type="InterPro" id="IPR036108">
    <property type="entry name" value="4pyrrol_syn_uPrphyn_synt_sf"/>
</dbReference>
<evidence type="ECO:0000313" key="2">
    <source>
        <dbReference type="EMBL" id="EQD45369.1"/>
    </source>
</evidence>
<reference evidence="2" key="2">
    <citation type="journal article" date="2014" name="ISME J.">
        <title>Microbial stratification in low pH oxic and suboxic macroscopic growths along an acid mine drainage.</title>
        <authorList>
            <person name="Mendez-Garcia C."/>
            <person name="Mesa V."/>
            <person name="Sprenger R.R."/>
            <person name="Richter M."/>
            <person name="Diez M.S."/>
            <person name="Solano J."/>
            <person name="Bargiela R."/>
            <person name="Golyshina O.V."/>
            <person name="Manteca A."/>
            <person name="Ramos J.L."/>
            <person name="Gallego J.R."/>
            <person name="Llorente I."/>
            <person name="Martins Dos Santos V.A."/>
            <person name="Jensen O.N."/>
            <person name="Pelaez A.I."/>
            <person name="Sanchez J."/>
            <person name="Ferrer M."/>
        </authorList>
    </citation>
    <scope>NUCLEOTIDE SEQUENCE</scope>
</reference>
<accession>T1AXF4</accession>
<gene>
    <name evidence="2" type="ORF">B1A_14846</name>
</gene>
<dbReference type="GO" id="GO:0004852">
    <property type="term" value="F:uroporphyrinogen-III synthase activity"/>
    <property type="evidence" value="ECO:0007669"/>
    <property type="project" value="InterPro"/>
</dbReference>
<proteinExistence type="predicted"/>
<dbReference type="InterPro" id="IPR003754">
    <property type="entry name" value="4pyrrol_synth_uPrphyn_synth"/>
</dbReference>
<organism evidence="2">
    <name type="scientific">mine drainage metagenome</name>
    <dbReference type="NCBI Taxonomy" id="410659"/>
    <lineage>
        <taxon>unclassified sequences</taxon>
        <taxon>metagenomes</taxon>
        <taxon>ecological metagenomes</taxon>
    </lineage>
</organism>
<dbReference type="CDD" id="cd06578">
    <property type="entry name" value="HemD"/>
    <property type="match status" value="1"/>
</dbReference>
<sequence length="145" mass="15765">GSEALVESTDFKSVRGLRCLVLRGRGGRDWLAAQLSNRGAEVDTLEIYERVRSAAAPVLEEKLFEGVLDVVTVTSAQTLLALIEGLSEEGAVRLRHLLLLTAGSRVLELARVLGFVRSPLVATGPGDESLLRTLLEWWTGPEEEV</sequence>
<dbReference type="AlphaFoldDB" id="T1AXF4"/>
<protein>
    <submittedName>
        <fullName evidence="2">Uroporphyrinogen-III synthase</fullName>
    </submittedName>
</protein>